<accession>A0A4Y2HEN5</accession>
<evidence type="ECO:0000256" key="1">
    <source>
        <dbReference type="SAM" id="MobiDB-lite"/>
    </source>
</evidence>
<protein>
    <submittedName>
        <fullName evidence="4">Uncharacterized protein</fullName>
    </submittedName>
</protein>
<proteinExistence type="predicted"/>
<name>A0A4Y2HEN5_ARAVE</name>
<gene>
    <name evidence="5" type="ORF">AVEN_112413_1</name>
    <name evidence="3" type="ORF">AVEN_20764_1</name>
    <name evidence="2" type="ORF">AVEN_224519_1</name>
    <name evidence="4" type="ORF">AVEN_76119_1</name>
</gene>
<evidence type="ECO:0000313" key="6">
    <source>
        <dbReference type="Proteomes" id="UP000499080"/>
    </source>
</evidence>
<dbReference type="Proteomes" id="UP000499080">
    <property type="component" value="Unassembled WGS sequence"/>
</dbReference>
<dbReference type="EMBL" id="BGPR01102627">
    <property type="protein sequence ID" value="GBM63701.1"/>
    <property type="molecule type" value="Genomic_DNA"/>
</dbReference>
<dbReference type="AlphaFoldDB" id="A0A4Y2HEN5"/>
<evidence type="ECO:0000313" key="5">
    <source>
        <dbReference type="EMBL" id="GBM63741.1"/>
    </source>
</evidence>
<comment type="caution">
    <text evidence="4">The sequence shown here is derived from an EMBL/GenBank/DDBJ whole genome shotgun (WGS) entry which is preliminary data.</text>
</comment>
<feature type="compositionally biased region" description="Polar residues" evidence="1">
    <location>
        <begin position="18"/>
        <end position="30"/>
    </location>
</feature>
<organism evidence="4 6">
    <name type="scientific">Araneus ventricosus</name>
    <name type="common">Orbweaver spider</name>
    <name type="synonym">Epeira ventricosa</name>
    <dbReference type="NCBI Taxonomy" id="182803"/>
    <lineage>
        <taxon>Eukaryota</taxon>
        <taxon>Metazoa</taxon>
        <taxon>Ecdysozoa</taxon>
        <taxon>Arthropoda</taxon>
        <taxon>Chelicerata</taxon>
        <taxon>Arachnida</taxon>
        <taxon>Araneae</taxon>
        <taxon>Araneomorphae</taxon>
        <taxon>Entelegynae</taxon>
        <taxon>Araneoidea</taxon>
        <taxon>Araneidae</taxon>
        <taxon>Araneus</taxon>
    </lineage>
</organism>
<evidence type="ECO:0000313" key="4">
    <source>
        <dbReference type="EMBL" id="GBM63729.1"/>
    </source>
</evidence>
<keyword evidence="6" id="KW-1185">Reference proteome</keyword>
<evidence type="ECO:0000313" key="3">
    <source>
        <dbReference type="EMBL" id="GBM63711.1"/>
    </source>
</evidence>
<dbReference type="EMBL" id="BGPR01102637">
    <property type="protein sequence ID" value="GBM63741.1"/>
    <property type="molecule type" value="Genomic_DNA"/>
</dbReference>
<sequence>MEVHHPALKSCPGRCDSSEITNSPIRPNNKGFTETSPCSNFWSTLCIAQCFSVVQCVRIDLTIQVKVGLTHPQNTPWPCSSIMK</sequence>
<reference evidence="4 6" key="1">
    <citation type="journal article" date="2019" name="Sci. Rep.">
        <title>Orb-weaving spider Araneus ventricosus genome elucidates the spidroin gene catalogue.</title>
        <authorList>
            <person name="Kono N."/>
            <person name="Nakamura H."/>
            <person name="Ohtoshi R."/>
            <person name="Moran D.A.P."/>
            <person name="Shinohara A."/>
            <person name="Yoshida Y."/>
            <person name="Fujiwara M."/>
            <person name="Mori M."/>
            <person name="Tomita M."/>
            <person name="Arakawa K."/>
        </authorList>
    </citation>
    <scope>NUCLEOTIDE SEQUENCE [LARGE SCALE GENOMIC DNA]</scope>
</reference>
<dbReference type="EMBL" id="BGPR01102634">
    <property type="protein sequence ID" value="GBM63729.1"/>
    <property type="molecule type" value="Genomic_DNA"/>
</dbReference>
<dbReference type="EMBL" id="BGPR01102629">
    <property type="protein sequence ID" value="GBM63711.1"/>
    <property type="molecule type" value="Genomic_DNA"/>
</dbReference>
<evidence type="ECO:0000313" key="2">
    <source>
        <dbReference type="EMBL" id="GBM63701.1"/>
    </source>
</evidence>
<feature type="region of interest" description="Disordered" evidence="1">
    <location>
        <begin position="1"/>
        <end position="30"/>
    </location>
</feature>